<name>A0A9E7CYM4_ALIAG</name>
<dbReference type="SUPFAM" id="SSF46955">
    <property type="entry name" value="Putative DNA-binding domain"/>
    <property type="match status" value="1"/>
</dbReference>
<evidence type="ECO:0000313" key="1">
    <source>
        <dbReference type="EMBL" id="UNO47692.1"/>
    </source>
</evidence>
<evidence type="ECO:0000313" key="2">
    <source>
        <dbReference type="Proteomes" id="UP000829401"/>
    </source>
</evidence>
<keyword evidence="2" id="KW-1185">Reference proteome</keyword>
<gene>
    <name evidence="1" type="ORF">K1I37_13435</name>
</gene>
<dbReference type="Proteomes" id="UP000829401">
    <property type="component" value="Chromosome"/>
</dbReference>
<dbReference type="AlphaFoldDB" id="A0A9E7CYM4"/>
<protein>
    <submittedName>
        <fullName evidence="1">Uncharacterized protein</fullName>
    </submittedName>
</protein>
<organism evidence="1 2">
    <name type="scientific">Alicyclobacillus acidoterrestris (strain ATCC 49025 / DSM 3922 / CIP 106132 / NCIMB 13137 / GD3B)</name>
    <dbReference type="NCBI Taxonomy" id="1356854"/>
    <lineage>
        <taxon>Bacteria</taxon>
        <taxon>Bacillati</taxon>
        <taxon>Bacillota</taxon>
        <taxon>Bacilli</taxon>
        <taxon>Bacillales</taxon>
        <taxon>Alicyclobacillaceae</taxon>
        <taxon>Alicyclobacillus</taxon>
    </lineage>
</organism>
<sequence length="70" mass="8200">MPLKEIKQYLVLTAANQYEACYKLLHEHKCKIESEMAEMQATLDIVEYKLGNFIELMNRSQLQGDEEYDG</sequence>
<dbReference type="EMBL" id="CP080467">
    <property type="protein sequence ID" value="UNO47692.1"/>
    <property type="molecule type" value="Genomic_DNA"/>
</dbReference>
<dbReference type="KEGG" id="aaco:K1I37_13435"/>
<accession>A0A9E7CYM4</accession>
<proteinExistence type="predicted"/>
<reference evidence="2" key="1">
    <citation type="journal article" date="2022" name="G3 (Bethesda)">
        <title>Unveiling the complete genome sequence of Alicyclobacillus acidoterrestris DSM 3922T, a taint-producing strain.</title>
        <authorList>
            <person name="Leonardo I.C."/>
            <person name="Barreto Crespo M.T."/>
            <person name="Gaspar F.B."/>
        </authorList>
    </citation>
    <scope>NUCLEOTIDE SEQUENCE [LARGE SCALE GENOMIC DNA]</scope>
    <source>
        <strain evidence="2">DSM 3922</strain>
    </source>
</reference>
<dbReference type="Gene3D" id="1.10.1660.10">
    <property type="match status" value="1"/>
</dbReference>
<dbReference type="InterPro" id="IPR009061">
    <property type="entry name" value="DNA-bd_dom_put_sf"/>
</dbReference>